<comment type="caution">
    <text evidence="2">The sequence shown here is derived from an EMBL/GenBank/DDBJ whole genome shotgun (WGS) entry which is preliminary data.</text>
</comment>
<dbReference type="RefSeq" id="XP_051442171.1">
    <property type="nucleotide sequence ID" value="XM_051590998.1"/>
</dbReference>
<keyword evidence="1" id="KW-0812">Transmembrane</keyword>
<dbReference type="SUPFAM" id="SSF48452">
    <property type="entry name" value="TPR-like"/>
    <property type="match status" value="2"/>
</dbReference>
<dbReference type="Pfam" id="PF13424">
    <property type="entry name" value="TPR_12"/>
    <property type="match status" value="1"/>
</dbReference>
<dbReference type="Proteomes" id="UP001206595">
    <property type="component" value="Unassembled WGS sequence"/>
</dbReference>
<proteinExistence type="predicted"/>
<evidence type="ECO:0000256" key="1">
    <source>
        <dbReference type="SAM" id="Phobius"/>
    </source>
</evidence>
<dbReference type="AlphaFoldDB" id="A0AAD5E5M3"/>
<name>A0AAD5E5M3_UMBRA</name>
<accession>A0AAD5E5M3</accession>
<evidence type="ECO:0000313" key="3">
    <source>
        <dbReference type="Proteomes" id="UP001206595"/>
    </source>
</evidence>
<dbReference type="InterPro" id="IPR040201">
    <property type="entry name" value="Mrg3-like"/>
</dbReference>
<dbReference type="PANTHER" id="PTHR28142:SF1">
    <property type="entry name" value="MITOCHONDRIAL INNER MEMBRANE I-AAA PROTEASE SUPERCOMPLEX SUBUNIT MGR3-RELATED"/>
    <property type="match status" value="1"/>
</dbReference>
<keyword evidence="1" id="KW-1133">Transmembrane helix</keyword>
<reference evidence="2" key="2">
    <citation type="journal article" date="2022" name="Proc. Natl. Acad. Sci. U.S.A.">
        <title>Diploid-dominant life cycles characterize the early evolution of Fungi.</title>
        <authorList>
            <person name="Amses K.R."/>
            <person name="Simmons D.R."/>
            <person name="Longcore J.E."/>
            <person name="Mondo S.J."/>
            <person name="Seto K."/>
            <person name="Jeronimo G.H."/>
            <person name="Bonds A.E."/>
            <person name="Quandt C.A."/>
            <person name="Davis W.J."/>
            <person name="Chang Y."/>
            <person name="Federici B.A."/>
            <person name="Kuo A."/>
            <person name="LaButti K."/>
            <person name="Pangilinan J."/>
            <person name="Andreopoulos W."/>
            <person name="Tritt A."/>
            <person name="Riley R."/>
            <person name="Hundley H."/>
            <person name="Johnson J."/>
            <person name="Lipzen A."/>
            <person name="Barry K."/>
            <person name="Lang B.F."/>
            <person name="Cuomo C.A."/>
            <person name="Buchler N.E."/>
            <person name="Grigoriev I.V."/>
            <person name="Spatafora J.W."/>
            <person name="Stajich J.E."/>
            <person name="James T.Y."/>
        </authorList>
    </citation>
    <scope>NUCLEOTIDE SEQUENCE</scope>
    <source>
        <strain evidence="2">AG</strain>
    </source>
</reference>
<dbReference type="GeneID" id="75916341"/>
<dbReference type="InterPro" id="IPR011990">
    <property type="entry name" value="TPR-like_helical_dom_sf"/>
</dbReference>
<organism evidence="2 3">
    <name type="scientific">Umbelopsis ramanniana AG</name>
    <dbReference type="NCBI Taxonomy" id="1314678"/>
    <lineage>
        <taxon>Eukaryota</taxon>
        <taxon>Fungi</taxon>
        <taxon>Fungi incertae sedis</taxon>
        <taxon>Mucoromycota</taxon>
        <taxon>Mucoromycotina</taxon>
        <taxon>Umbelopsidomycetes</taxon>
        <taxon>Umbelopsidales</taxon>
        <taxon>Umbelopsidaceae</taxon>
        <taxon>Umbelopsis</taxon>
    </lineage>
</organism>
<reference evidence="2" key="1">
    <citation type="submission" date="2021-06" db="EMBL/GenBank/DDBJ databases">
        <authorList>
            <consortium name="DOE Joint Genome Institute"/>
            <person name="Mondo S.J."/>
            <person name="Amses K.R."/>
            <person name="Simmons D.R."/>
            <person name="Longcore J.E."/>
            <person name="Seto K."/>
            <person name="Alves G.H."/>
            <person name="Bonds A.E."/>
            <person name="Quandt C.A."/>
            <person name="Davis W.J."/>
            <person name="Chang Y."/>
            <person name="Letcher P.M."/>
            <person name="Powell M.J."/>
            <person name="Kuo A."/>
            <person name="Labutti K."/>
            <person name="Pangilinan J."/>
            <person name="Andreopoulos W."/>
            <person name="Tritt A."/>
            <person name="Riley R."/>
            <person name="Hundley H."/>
            <person name="Johnson J."/>
            <person name="Lipzen A."/>
            <person name="Barry K."/>
            <person name="Berbee M.L."/>
            <person name="Buchler N.E."/>
            <person name="Grigoriev I.V."/>
            <person name="Spatafora J.W."/>
            <person name="Stajich J.E."/>
            <person name="James T.Y."/>
        </authorList>
    </citation>
    <scope>NUCLEOTIDE SEQUENCE</scope>
    <source>
        <strain evidence="2">AG</strain>
    </source>
</reference>
<gene>
    <name evidence="2" type="ORF">K450DRAFT_253169</name>
</gene>
<dbReference type="PANTHER" id="PTHR28142">
    <property type="entry name" value="MITOCHONDRIAL INNER MEMBRANE I-AAA PROTEASE SUPERCOMPLEX SUBUNIT MGR3-RELATED"/>
    <property type="match status" value="1"/>
</dbReference>
<keyword evidence="3" id="KW-1185">Reference proteome</keyword>
<dbReference type="EMBL" id="MU620944">
    <property type="protein sequence ID" value="KAI8577167.1"/>
    <property type="molecule type" value="Genomic_DNA"/>
</dbReference>
<dbReference type="SMART" id="SM00028">
    <property type="entry name" value="TPR"/>
    <property type="match status" value="3"/>
</dbReference>
<keyword evidence="1" id="KW-0472">Membrane</keyword>
<dbReference type="InterPro" id="IPR019734">
    <property type="entry name" value="TPR_rpt"/>
</dbReference>
<sequence length="426" mass="47891">MSTLQRISSQCVRSYRTSLGSSMSRRGTQVKLQPRLQPVRIVAKNAPFSSYAPTRRIQIPPLPIALCVFGFGCLGFGLYQYFTSDIQKYPVPVRQALRKALYYENYGNDPSLAEDYYKQALELALAGEELENHSRYVSGIMIQYGTLLEQQGKPREARDVLTNCISLILHINKEDAANFVKNVDLAQTELDGEDRMKALGIAQKLGDLNVQLKDDAAAEKWYNWSVEQMFKSTLPNANGSGMELDAKEKLFNAENMPKWLTKTDVGASMEALAAFYAERRKYDFALPLYLRSLTLYPAVREECHAAVLMCNVSEVFAGMGQYQEAIKWAEDGIELAKNPNTGKKAGDDRRICDEALGVLLHNIGMVYEQTGDMQGALVYYNRCRKHAQDLKLVATKREAEVALKRVKLNDQAAVESGRSSMFDQKL</sequence>
<dbReference type="Gene3D" id="1.25.40.10">
    <property type="entry name" value="Tetratricopeptide repeat domain"/>
    <property type="match status" value="2"/>
</dbReference>
<dbReference type="Pfam" id="PF13181">
    <property type="entry name" value="TPR_8"/>
    <property type="match status" value="1"/>
</dbReference>
<evidence type="ECO:0000313" key="2">
    <source>
        <dbReference type="EMBL" id="KAI8577167.1"/>
    </source>
</evidence>
<feature type="transmembrane region" description="Helical" evidence="1">
    <location>
        <begin position="62"/>
        <end position="82"/>
    </location>
</feature>
<protein>
    <submittedName>
        <fullName evidence="2">Uncharacterized protein</fullName>
    </submittedName>
</protein>